<reference evidence="5" key="1">
    <citation type="journal article" date="2023" name="Mol. Phylogenet. Evol.">
        <title>Genome-scale phylogeny and comparative genomics of the fungal order Sordariales.</title>
        <authorList>
            <person name="Hensen N."/>
            <person name="Bonometti L."/>
            <person name="Westerberg I."/>
            <person name="Brannstrom I.O."/>
            <person name="Guillou S."/>
            <person name="Cros-Aarteil S."/>
            <person name="Calhoun S."/>
            <person name="Haridas S."/>
            <person name="Kuo A."/>
            <person name="Mondo S."/>
            <person name="Pangilinan J."/>
            <person name="Riley R."/>
            <person name="LaButti K."/>
            <person name="Andreopoulos B."/>
            <person name="Lipzen A."/>
            <person name="Chen C."/>
            <person name="Yan M."/>
            <person name="Daum C."/>
            <person name="Ng V."/>
            <person name="Clum A."/>
            <person name="Steindorff A."/>
            <person name="Ohm R.A."/>
            <person name="Martin F."/>
            <person name="Silar P."/>
            <person name="Natvig D.O."/>
            <person name="Lalanne C."/>
            <person name="Gautier V."/>
            <person name="Ament-Velasquez S.L."/>
            <person name="Kruys A."/>
            <person name="Hutchinson M.I."/>
            <person name="Powell A.J."/>
            <person name="Barry K."/>
            <person name="Miller A.N."/>
            <person name="Grigoriev I.V."/>
            <person name="Debuchy R."/>
            <person name="Gladieux P."/>
            <person name="Hiltunen Thoren M."/>
            <person name="Johannesson H."/>
        </authorList>
    </citation>
    <scope>NUCLEOTIDE SEQUENCE</scope>
    <source>
        <strain evidence="5">PSN293</strain>
    </source>
</reference>
<evidence type="ECO:0000256" key="3">
    <source>
        <dbReference type="PROSITE-ProRule" id="PRU00023"/>
    </source>
</evidence>
<feature type="compositionally biased region" description="Polar residues" evidence="4">
    <location>
        <begin position="1"/>
        <end position="11"/>
    </location>
</feature>
<keyword evidence="1" id="KW-0677">Repeat</keyword>
<dbReference type="EMBL" id="MU858426">
    <property type="protein sequence ID" value="KAK4206389.1"/>
    <property type="molecule type" value="Genomic_DNA"/>
</dbReference>
<feature type="repeat" description="ANK" evidence="3">
    <location>
        <begin position="449"/>
        <end position="481"/>
    </location>
</feature>
<evidence type="ECO:0000313" key="5">
    <source>
        <dbReference type="EMBL" id="KAK4206389.1"/>
    </source>
</evidence>
<dbReference type="PROSITE" id="PS50297">
    <property type="entry name" value="ANK_REP_REGION"/>
    <property type="match status" value="2"/>
</dbReference>
<sequence>RRHPQGTTNGEDGTHCPIQRDTASDPHGYILITGYALSDQLEAAEGQDLDGLVVVDPALQVLRRAEAELVALVSDLGQLISSCQSGPSKLERSKVKRLKWLSSRGKISKLTERSRDIRLGLQQAMASLSLRYQVGHAKLLLEIRGAASPSQDSVQIPVQDGQVATNQHSDSLFGVDSPCDIAEEEPTVLMARQILDPKADDEILEIQTYLSGRCLSGCNCQCHYARTQSSTPMWLKSVLGTMSLSYNSIPFFRSMRCDNNSCRRSRTSSVSFNYYLPSWSLNRYLAVNIDLQSLVGPGASIQLPRIIPTSNAHFWHFIRTGNVQGIKEDIRDGLLFCPTDRSNYGYSIFKYGIDTGQYQMLDFFLSLWEPYLTRNGVPEDATALPRRHLALQFAFPHGRKTLEIIIALAQEQTEFRRSEINDAILKQDIVGLLDAISRNPTSINHLDEHGEAPIHQATRTGYTHLIRILIQNGADINRLSIDQNSALHIAAENGHLVCLRLLLKLGAAVDLVNVKGFTPTHTACLIYHPDQVEIVKALLGKKPSLVHAKDAEGNTPLMTLARYQNHRNEETFADTLKVILDAGADLEARNDTEHTAVGRAARTNSILGMAALLTAGARIDNVKNNKDNILHQAANSWTFQRIEFLHSWNLETLYGFHLGLRWNRDTPWETFRWRMTDTMPYSKSRRIPSRQDAVAFVRLFRKVRDESLQLDIDTLTSVLQHLQERNTELAIQDLQPLIQRKKRIPEMHKEAETFRVVGIQITQGMWDAAIESVEENIEVFGDEMKISHLGNAVPL</sequence>
<dbReference type="InterPro" id="IPR002110">
    <property type="entry name" value="Ankyrin_rpt"/>
</dbReference>
<evidence type="ECO:0000313" key="6">
    <source>
        <dbReference type="Proteomes" id="UP001301769"/>
    </source>
</evidence>
<accession>A0AAN6XT33</accession>
<dbReference type="Pfam" id="PF12796">
    <property type="entry name" value="Ank_2"/>
    <property type="match status" value="1"/>
</dbReference>
<reference evidence="5" key="2">
    <citation type="submission" date="2023-05" db="EMBL/GenBank/DDBJ databases">
        <authorList>
            <consortium name="Lawrence Berkeley National Laboratory"/>
            <person name="Steindorff A."/>
            <person name="Hensen N."/>
            <person name="Bonometti L."/>
            <person name="Westerberg I."/>
            <person name="Brannstrom I.O."/>
            <person name="Guillou S."/>
            <person name="Cros-Aarteil S."/>
            <person name="Calhoun S."/>
            <person name="Haridas S."/>
            <person name="Kuo A."/>
            <person name="Mondo S."/>
            <person name="Pangilinan J."/>
            <person name="Riley R."/>
            <person name="Labutti K."/>
            <person name="Andreopoulos B."/>
            <person name="Lipzen A."/>
            <person name="Chen C."/>
            <person name="Yanf M."/>
            <person name="Daum C."/>
            <person name="Ng V."/>
            <person name="Clum A."/>
            <person name="Ohm R."/>
            <person name="Martin F."/>
            <person name="Silar P."/>
            <person name="Natvig D."/>
            <person name="Lalanne C."/>
            <person name="Gautier V."/>
            <person name="Ament-Velasquez S.L."/>
            <person name="Kruys A."/>
            <person name="Hutchinson M.I."/>
            <person name="Powell A.J."/>
            <person name="Barry K."/>
            <person name="Miller A.N."/>
            <person name="Grigoriev I.V."/>
            <person name="Debuchy R."/>
            <person name="Gladieux P."/>
            <person name="Thoren M.H."/>
            <person name="Johannesson H."/>
        </authorList>
    </citation>
    <scope>NUCLEOTIDE SEQUENCE</scope>
    <source>
        <strain evidence="5">PSN293</strain>
    </source>
</reference>
<gene>
    <name evidence="5" type="ORF">QBC37DRAFT_129744</name>
</gene>
<dbReference type="AlphaFoldDB" id="A0AAN6XT33"/>
<keyword evidence="2 3" id="KW-0040">ANK repeat</keyword>
<feature type="repeat" description="ANK" evidence="3">
    <location>
        <begin position="482"/>
        <end position="514"/>
    </location>
</feature>
<evidence type="ECO:0000256" key="4">
    <source>
        <dbReference type="SAM" id="MobiDB-lite"/>
    </source>
</evidence>
<dbReference type="Gene3D" id="1.25.40.20">
    <property type="entry name" value="Ankyrin repeat-containing domain"/>
    <property type="match status" value="2"/>
</dbReference>
<evidence type="ECO:0000256" key="2">
    <source>
        <dbReference type="ARBA" id="ARBA00023043"/>
    </source>
</evidence>
<comment type="caution">
    <text evidence="5">The sequence shown here is derived from an EMBL/GenBank/DDBJ whole genome shotgun (WGS) entry which is preliminary data.</text>
</comment>
<feature type="non-terminal residue" evidence="5">
    <location>
        <position position="1"/>
    </location>
</feature>
<dbReference type="PROSITE" id="PS50088">
    <property type="entry name" value="ANK_REPEAT"/>
    <property type="match status" value="3"/>
</dbReference>
<dbReference type="SMART" id="SM00248">
    <property type="entry name" value="ANK"/>
    <property type="match status" value="5"/>
</dbReference>
<feature type="repeat" description="ANK" evidence="3">
    <location>
        <begin position="552"/>
        <end position="591"/>
    </location>
</feature>
<dbReference type="Pfam" id="PF00023">
    <property type="entry name" value="Ank"/>
    <property type="match status" value="2"/>
</dbReference>
<proteinExistence type="predicted"/>
<keyword evidence="6" id="KW-1185">Reference proteome</keyword>
<dbReference type="PANTHER" id="PTHR24198">
    <property type="entry name" value="ANKYRIN REPEAT AND PROTEIN KINASE DOMAIN-CONTAINING PROTEIN"/>
    <property type="match status" value="1"/>
</dbReference>
<organism evidence="5 6">
    <name type="scientific">Rhypophila decipiens</name>
    <dbReference type="NCBI Taxonomy" id="261697"/>
    <lineage>
        <taxon>Eukaryota</taxon>
        <taxon>Fungi</taxon>
        <taxon>Dikarya</taxon>
        <taxon>Ascomycota</taxon>
        <taxon>Pezizomycotina</taxon>
        <taxon>Sordariomycetes</taxon>
        <taxon>Sordariomycetidae</taxon>
        <taxon>Sordariales</taxon>
        <taxon>Naviculisporaceae</taxon>
        <taxon>Rhypophila</taxon>
    </lineage>
</organism>
<evidence type="ECO:0000256" key="1">
    <source>
        <dbReference type="ARBA" id="ARBA00022737"/>
    </source>
</evidence>
<dbReference type="Proteomes" id="UP001301769">
    <property type="component" value="Unassembled WGS sequence"/>
</dbReference>
<dbReference type="SUPFAM" id="SSF48403">
    <property type="entry name" value="Ankyrin repeat"/>
    <property type="match status" value="1"/>
</dbReference>
<protein>
    <submittedName>
        <fullName evidence="5">Ankyrin repeat-containing domain protein</fullName>
    </submittedName>
</protein>
<feature type="region of interest" description="Disordered" evidence="4">
    <location>
        <begin position="1"/>
        <end position="20"/>
    </location>
</feature>
<name>A0AAN6XT33_9PEZI</name>
<dbReference type="PANTHER" id="PTHR24198:SF165">
    <property type="entry name" value="ANKYRIN REPEAT-CONTAINING PROTEIN-RELATED"/>
    <property type="match status" value="1"/>
</dbReference>
<dbReference type="InterPro" id="IPR036770">
    <property type="entry name" value="Ankyrin_rpt-contain_sf"/>
</dbReference>